<dbReference type="EMBL" id="PHUF01000002">
    <property type="protein sequence ID" value="PKB25410.1"/>
    <property type="molecule type" value="Genomic_DNA"/>
</dbReference>
<feature type="transmembrane region" description="Helical" evidence="1">
    <location>
        <begin position="96"/>
        <end position="116"/>
    </location>
</feature>
<feature type="transmembrane region" description="Helical" evidence="1">
    <location>
        <begin position="192"/>
        <end position="214"/>
    </location>
</feature>
<accession>A0A2N0I2N6</accession>
<keyword evidence="1" id="KW-0812">Transmembrane</keyword>
<feature type="transmembrane region" description="Helical" evidence="1">
    <location>
        <begin position="146"/>
        <end position="166"/>
    </location>
</feature>
<evidence type="ECO:0000313" key="4">
    <source>
        <dbReference type="Proteomes" id="UP000232587"/>
    </source>
</evidence>
<feature type="transmembrane region" description="Helical" evidence="1">
    <location>
        <begin position="234"/>
        <end position="253"/>
    </location>
</feature>
<evidence type="ECO:0000256" key="1">
    <source>
        <dbReference type="SAM" id="Phobius"/>
    </source>
</evidence>
<name>A0A2N0I2N6_9SPHN</name>
<feature type="transmembrane region" description="Helical" evidence="1">
    <location>
        <begin position="15"/>
        <end position="36"/>
    </location>
</feature>
<organism evidence="3 4">
    <name type="scientific">Novosphingobium kunmingense</name>
    <dbReference type="NCBI Taxonomy" id="1211806"/>
    <lineage>
        <taxon>Bacteria</taxon>
        <taxon>Pseudomonadati</taxon>
        <taxon>Pseudomonadota</taxon>
        <taxon>Alphaproteobacteria</taxon>
        <taxon>Sphingomonadales</taxon>
        <taxon>Sphingomonadaceae</taxon>
        <taxon>Novosphingobium</taxon>
    </lineage>
</organism>
<keyword evidence="1" id="KW-1133">Transmembrane helix</keyword>
<keyword evidence="1" id="KW-0472">Membrane</keyword>
<dbReference type="Pfam" id="PF06724">
    <property type="entry name" value="DUF1206"/>
    <property type="match status" value="3"/>
</dbReference>
<keyword evidence="4" id="KW-1185">Reference proteome</keyword>
<proteinExistence type="predicted"/>
<evidence type="ECO:0000259" key="2">
    <source>
        <dbReference type="Pfam" id="PF06724"/>
    </source>
</evidence>
<comment type="caution">
    <text evidence="3">The sequence shown here is derived from an EMBL/GenBank/DDBJ whole genome shotgun (WGS) entry which is preliminary data.</text>
</comment>
<feature type="domain" description="DUF1206" evidence="2">
    <location>
        <begin position="19"/>
        <end position="83"/>
    </location>
</feature>
<feature type="domain" description="DUF1206" evidence="2">
    <location>
        <begin position="192"/>
        <end position="258"/>
    </location>
</feature>
<dbReference type="Proteomes" id="UP000232587">
    <property type="component" value="Unassembled WGS sequence"/>
</dbReference>
<dbReference type="AlphaFoldDB" id="A0A2N0I2N6"/>
<evidence type="ECO:0000313" key="3">
    <source>
        <dbReference type="EMBL" id="PKB25410.1"/>
    </source>
</evidence>
<feature type="domain" description="DUF1206" evidence="2">
    <location>
        <begin position="99"/>
        <end position="169"/>
    </location>
</feature>
<dbReference type="RefSeq" id="WP_100865852.1">
    <property type="nucleotide sequence ID" value="NZ_PHUF01000002.1"/>
</dbReference>
<dbReference type="InterPro" id="IPR009597">
    <property type="entry name" value="DUF1206"/>
</dbReference>
<reference evidence="3 4" key="1">
    <citation type="submission" date="2017-11" db="EMBL/GenBank/DDBJ databases">
        <title>Genomic Encyclopedia of Type Strains, Phase III (KMG-III): the genomes of soil and plant-associated and newly described type strains.</title>
        <authorList>
            <person name="Whitman W."/>
        </authorList>
    </citation>
    <scope>NUCLEOTIDE SEQUENCE [LARGE SCALE GENOMIC DNA]</scope>
    <source>
        <strain evidence="3 4">CGMCC 1.12274</strain>
    </source>
</reference>
<feature type="transmembrane region" description="Helical" evidence="1">
    <location>
        <begin position="56"/>
        <end position="76"/>
    </location>
</feature>
<sequence length="290" mass="30813">MTAEAAIHELTRLDVIARVGMAARGIVYVIIGYLVFDSGRHADEGQTGAFAALAEVPMGWILLVLVAAGLFAYAVYRLATALFDADRNGTDAMGIINRIGHAGVALTYFVLSYLAAEIAMGLRHVGQESEDGTSRMLAEQLLDMPLGPILLGLVGIGFLVSLVLNVKNALLGKHMKHCAANAPGFVAQAGRFGMFTQAAIAGMIGWSMLRAAWFESSRQAVGMGGAIEGIRSQALLYNAIAFGLMLFGAFSLMQARWRIVPKIDVVEEAKDKAGAAKEKIDAVREEAKAG</sequence>
<gene>
    <name evidence="3" type="ORF">B0I00_0609</name>
</gene>
<protein>
    <submittedName>
        <fullName evidence="3">Uncharacterized protein DUF1206</fullName>
    </submittedName>
</protein>
<dbReference type="OrthoDB" id="5702018at2"/>